<reference evidence="1" key="1">
    <citation type="submission" date="2021-06" db="EMBL/GenBank/DDBJ databases">
        <title>Comparative genomics, transcriptomics and evolutionary studies reveal genomic signatures of adaptation to plant cell wall in hemibiotrophic fungi.</title>
        <authorList>
            <consortium name="DOE Joint Genome Institute"/>
            <person name="Baroncelli R."/>
            <person name="Diaz J.F."/>
            <person name="Benocci T."/>
            <person name="Peng M."/>
            <person name="Battaglia E."/>
            <person name="Haridas S."/>
            <person name="Andreopoulos W."/>
            <person name="Labutti K."/>
            <person name="Pangilinan J."/>
            <person name="Floch G.L."/>
            <person name="Makela M.R."/>
            <person name="Henrissat B."/>
            <person name="Grigoriev I.V."/>
            <person name="Crouch J.A."/>
            <person name="De Vries R.P."/>
            <person name="Sukno S.A."/>
            <person name="Thon M.R."/>
        </authorList>
    </citation>
    <scope>NUCLEOTIDE SEQUENCE</scope>
    <source>
        <strain evidence="1">CBS 125086</strain>
    </source>
</reference>
<comment type="caution">
    <text evidence="1">The sequence shown here is derived from an EMBL/GenBank/DDBJ whole genome shotgun (WGS) entry which is preliminary data.</text>
</comment>
<sequence>MHDEAHARDLAWLNAQVTELDHSDVDIIFSHWSPSRDGHSIDPRHAQSPITSGFETNLSGEVCYNSSNVKTWAFGHTQYNCGFEVEREGHTKPLRLVANQRGYYFAQATGYDGDKVIES</sequence>
<organism evidence="1 2">
    <name type="scientific">Colletotrichum navitas</name>
    <dbReference type="NCBI Taxonomy" id="681940"/>
    <lineage>
        <taxon>Eukaryota</taxon>
        <taxon>Fungi</taxon>
        <taxon>Dikarya</taxon>
        <taxon>Ascomycota</taxon>
        <taxon>Pezizomycotina</taxon>
        <taxon>Sordariomycetes</taxon>
        <taxon>Hypocreomycetidae</taxon>
        <taxon>Glomerellales</taxon>
        <taxon>Glomerellaceae</taxon>
        <taxon>Colletotrichum</taxon>
        <taxon>Colletotrichum graminicola species complex</taxon>
    </lineage>
</organism>
<dbReference type="Proteomes" id="UP001230504">
    <property type="component" value="Unassembled WGS sequence"/>
</dbReference>
<accession>A0AAD8VCN3</accession>
<evidence type="ECO:0000313" key="2">
    <source>
        <dbReference type="Proteomes" id="UP001230504"/>
    </source>
</evidence>
<dbReference type="AlphaFoldDB" id="A0AAD8VCN3"/>
<dbReference type="PANTHER" id="PTHR37844:SF2">
    <property type="entry name" value="SER_THR PROTEIN PHOSPHATASE SUPERFAMILY (AFU_ORTHOLOGUE AFUA_1G14840)"/>
    <property type="match status" value="1"/>
</dbReference>
<evidence type="ECO:0000313" key="1">
    <source>
        <dbReference type="EMBL" id="KAK1600216.1"/>
    </source>
</evidence>
<dbReference type="SUPFAM" id="SSF56300">
    <property type="entry name" value="Metallo-dependent phosphatases"/>
    <property type="match status" value="1"/>
</dbReference>
<gene>
    <name evidence="1" type="ORF">LY79DRAFT_11133</name>
</gene>
<dbReference type="PANTHER" id="PTHR37844">
    <property type="entry name" value="SER/THR PROTEIN PHOSPHATASE SUPERFAMILY (AFU_ORTHOLOGUE AFUA_1G14840)"/>
    <property type="match status" value="1"/>
</dbReference>
<dbReference type="GeneID" id="85434939"/>
<name>A0AAD8VCN3_9PEZI</name>
<proteinExistence type="predicted"/>
<dbReference type="RefSeq" id="XP_060420712.1">
    <property type="nucleotide sequence ID" value="XM_060550699.1"/>
</dbReference>
<keyword evidence="2" id="KW-1185">Reference proteome</keyword>
<protein>
    <submittedName>
        <fullName evidence="1">Uncharacterized protein</fullName>
    </submittedName>
</protein>
<dbReference type="InterPro" id="IPR029052">
    <property type="entry name" value="Metallo-depent_PP-like"/>
</dbReference>
<dbReference type="EMBL" id="JAHLJV010000001">
    <property type="protein sequence ID" value="KAK1600216.1"/>
    <property type="molecule type" value="Genomic_DNA"/>
</dbReference>